<feature type="transmembrane region" description="Helical" evidence="1">
    <location>
        <begin position="159"/>
        <end position="177"/>
    </location>
</feature>
<dbReference type="eggNOG" id="ENOG5031QEW">
    <property type="taxonomic scope" value="Bacteria"/>
</dbReference>
<keyword evidence="1" id="KW-1133">Transmembrane helix</keyword>
<dbReference type="Proteomes" id="UP000029082">
    <property type="component" value="Unassembled WGS sequence"/>
</dbReference>
<evidence type="ECO:0000313" key="2">
    <source>
        <dbReference type="EMBL" id="KFI76707.1"/>
    </source>
</evidence>
<feature type="transmembrane region" description="Helical" evidence="1">
    <location>
        <begin position="16"/>
        <end position="35"/>
    </location>
</feature>
<reference evidence="2 3" key="1">
    <citation type="submission" date="2014-03" db="EMBL/GenBank/DDBJ databases">
        <title>Genomics of Bifidobacteria.</title>
        <authorList>
            <person name="Ventura M."/>
            <person name="Milani C."/>
            <person name="Lugli G.A."/>
        </authorList>
    </citation>
    <scope>NUCLEOTIDE SEQUENCE [LARGE SCALE GENOMIC DNA]</scope>
    <source>
        <strain evidence="2 3">DSM 21395</strain>
    </source>
</reference>
<feature type="transmembrane region" description="Helical" evidence="1">
    <location>
        <begin position="104"/>
        <end position="127"/>
    </location>
</feature>
<feature type="transmembrane region" description="Helical" evidence="1">
    <location>
        <begin position="55"/>
        <end position="76"/>
    </location>
</feature>
<gene>
    <name evidence="2" type="ORF">BMON_0843</name>
</gene>
<comment type="caution">
    <text evidence="2">The sequence shown here is derived from an EMBL/GenBank/DDBJ whole genome shotgun (WGS) entry which is preliminary data.</text>
</comment>
<evidence type="ECO:0000256" key="1">
    <source>
        <dbReference type="SAM" id="Phobius"/>
    </source>
</evidence>
<dbReference type="AlphaFoldDB" id="A0A087C0A7"/>
<feature type="transmembrane region" description="Helical" evidence="1">
    <location>
        <begin position="133"/>
        <end position="152"/>
    </location>
</feature>
<feature type="transmembrane region" description="Helical" evidence="1">
    <location>
        <begin position="197"/>
        <end position="216"/>
    </location>
</feature>
<dbReference type="STRING" id="1437603.GCA_000771525_00592"/>
<dbReference type="OrthoDB" id="3230314at2"/>
<keyword evidence="3" id="KW-1185">Reference proteome</keyword>
<dbReference type="RefSeq" id="WP_051917934.1">
    <property type="nucleotide sequence ID" value="NZ_JDUO01000002.1"/>
</dbReference>
<keyword evidence="1" id="KW-0812">Transmembrane</keyword>
<keyword evidence="1" id="KW-0472">Membrane</keyword>
<sequence length="222" mass="24651">MRRPWFDLGAQLRDRLALRVALGSIYICILLAYVLGVPDADRFPGMMPRADATPYTALPFDMTSFAFLMFGVLLSLEQPSDYLLADNWMVYIRRRRGLGRFMRYLAVVLAYALAFLFPQLAITWWAVRGSFNGHVLEGFVCSTGMVIVLLLVANIARMLDGRAVGYLICLVVAYGYSGVGDVQHAFVGHTLGVVPNWSIIIVVSVVGLTGVNVTIFNHKELL</sequence>
<organism evidence="2 3">
    <name type="scientific">Bifidobacterium mongoliense DSM 21395</name>
    <dbReference type="NCBI Taxonomy" id="1437603"/>
    <lineage>
        <taxon>Bacteria</taxon>
        <taxon>Bacillati</taxon>
        <taxon>Actinomycetota</taxon>
        <taxon>Actinomycetes</taxon>
        <taxon>Bifidobacteriales</taxon>
        <taxon>Bifidobacteriaceae</taxon>
        <taxon>Bifidobacterium</taxon>
    </lineage>
</organism>
<dbReference type="EMBL" id="JGZE01000012">
    <property type="protein sequence ID" value="KFI76707.1"/>
    <property type="molecule type" value="Genomic_DNA"/>
</dbReference>
<proteinExistence type="predicted"/>
<name>A0A087C0A7_9BIFI</name>
<dbReference type="GeneID" id="93095219"/>
<protein>
    <submittedName>
        <fullName evidence="2">Uncharacterized protein</fullName>
    </submittedName>
</protein>
<accession>A0A087C0A7</accession>
<evidence type="ECO:0000313" key="3">
    <source>
        <dbReference type="Proteomes" id="UP000029082"/>
    </source>
</evidence>